<reference evidence="4 5" key="1">
    <citation type="journal article" date="2009" name="Nat. Genet.">
        <title>The genome of the cucumber, Cucumis sativus L.</title>
        <authorList>
            <person name="Huang S."/>
            <person name="Li R."/>
            <person name="Zhang Z."/>
            <person name="Li L."/>
            <person name="Gu X."/>
            <person name="Fan W."/>
            <person name="Lucas W.J."/>
            <person name="Wang X."/>
            <person name="Xie B."/>
            <person name="Ni P."/>
            <person name="Ren Y."/>
            <person name="Zhu H."/>
            <person name="Li J."/>
            <person name="Lin K."/>
            <person name="Jin W."/>
            <person name="Fei Z."/>
            <person name="Li G."/>
            <person name="Staub J."/>
            <person name="Kilian A."/>
            <person name="van der Vossen E.A."/>
            <person name="Wu Y."/>
            <person name="Guo J."/>
            <person name="He J."/>
            <person name="Jia Z."/>
            <person name="Ren Y."/>
            <person name="Tian G."/>
            <person name="Lu Y."/>
            <person name="Ruan J."/>
            <person name="Qian W."/>
            <person name="Wang M."/>
            <person name="Huang Q."/>
            <person name="Li B."/>
            <person name="Xuan Z."/>
            <person name="Cao J."/>
            <person name="Asan"/>
            <person name="Wu Z."/>
            <person name="Zhang J."/>
            <person name="Cai Q."/>
            <person name="Bai Y."/>
            <person name="Zhao B."/>
            <person name="Han Y."/>
            <person name="Li Y."/>
            <person name="Li X."/>
            <person name="Wang S."/>
            <person name="Shi Q."/>
            <person name="Liu S."/>
            <person name="Cho W.K."/>
            <person name="Kim J.Y."/>
            <person name="Xu Y."/>
            <person name="Heller-Uszynska K."/>
            <person name="Miao H."/>
            <person name="Cheng Z."/>
            <person name="Zhang S."/>
            <person name="Wu J."/>
            <person name="Yang Y."/>
            <person name="Kang H."/>
            <person name="Li M."/>
            <person name="Liang H."/>
            <person name="Ren X."/>
            <person name="Shi Z."/>
            <person name="Wen M."/>
            <person name="Jian M."/>
            <person name="Yang H."/>
            <person name="Zhang G."/>
            <person name="Yang Z."/>
            <person name="Chen R."/>
            <person name="Liu S."/>
            <person name="Li J."/>
            <person name="Ma L."/>
            <person name="Liu H."/>
            <person name="Zhou Y."/>
            <person name="Zhao J."/>
            <person name="Fang X."/>
            <person name="Li G."/>
            <person name="Fang L."/>
            <person name="Li Y."/>
            <person name="Liu D."/>
            <person name="Zheng H."/>
            <person name="Zhang Y."/>
            <person name="Qin N."/>
            <person name="Li Z."/>
            <person name="Yang G."/>
            <person name="Yang S."/>
            <person name="Bolund L."/>
            <person name="Kristiansen K."/>
            <person name="Zheng H."/>
            <person name="Li S."/>
            <person name="Zhang X."/>
            <person name="Yang H."/>
            <person name="Wang J."/>
            <person name="Sun R."/>
            <person name="Zhang B."/>
            <person name="Jiang S."/>
            <person name="Wang J."/>
            <person name="Du Y."/>
            <person name="Li S."/>
        </authorList>
    </citation>
    <scope>NUCLEOTIDE SEQUENCE [LARGE SCALE GENOMIC DNA]</scope>
    <source>
        <strain evidence="5">cv. 9930</strain>
    </source>
</reference>
<dbReference type="SUPFAM" id="SSF54654">
    <property type="entry name" value="CI-2 family of serine protease inhibitors"/>
    <property type="match status" value="1"/>
</dbReference>
<dbReference type="Gene3D" id="3.30.10.10">
    <property type="entry name" value="Trypsin Inhibitor V, subunit A"/>
    <property type="match status" value="1"/>
</dbReference>
<dbReference type="InterPro" id="IPR000864">
    <property type="entry name" value="Prot_inh_pot1"/>
</dbReference>
<dbReference type="GO" id="GO:0004867">
    <property type="term" value="F:serine-type endopeptidase inhibitor activity"/>
    <property type="evidence" value="ECO:0007669"/>
    <property type="project" value="UniProtKB-KW"/>
</dbReference>
<protein>
    <submittedName>
        <fullName evidence="4">Uncharacterized protein</fullName>
    </submittedName>
</protein>
<comment type="similarity">
    <text evidence="1">Belongs to the protease inhibitor I13 (potato type I serine protease inhibitor) family.</text>
</comment>
<dbReference type="GO" id="GO:0009611">
    <property type="term" value="P:response to wounding"/>
    <property type="evidence" value="ECO:0007669"/>
    <property type="project" value="InterPro"/>
</dbReference>
<dbReference type="Proteomes" id="UP000029981">
    <property type="component" value="Chromosome 5"/>
</dbReference>
<dbReference type="EMBL" id="CM002926">
    <property type="protein sequence ID" value="KGN49621.1"/>
    <property type="molecule type" value="Genomic_DNA"/>
</dbReference>
<evidence type="ECO:0000313" key="5">
    <source>
        <dbReference type="Proteomes" id="UP000029981"/>
    </source>
</evidence>
<evidence type="ECO:0000313" key="4">
    <source>
        <dbReference type="EMBL" id="KGN49621.1"/>
    </source>
</evidence>
<dbReference type="Pfam" id="PF00280">
    <property type="entry name" value="potato_inhibit"/>
    <property type="match status" value="1"/>
</dbReference>
<dbReference type="InterPro" id="IPR036354">
    <property type="entry name" value="Prot_inh_pot1_sf"/>
</dbReference>
<dbReference type="Gramene" id="KGN49621">
    <property type="protein sequence ID" value="KGN49621"/>
    <property type="gene ID" value="Csa_5G027950"/>
</dbReference>
<reference evidence="4 5" key="2">
    <citation type="journal article" date="2009" name="PLoS ONE">
        <title>An integrated genetic and cytogenetic map of the cucumber genome.</title>
        <authorList>
            <person name="Ren Y."/>
            <person name="Zhang Z."/>
            <person name="Liu J."/>
            <person name="Staub J.E."/>
            <person name="Han Y."/>
            <person name="Cheng Z."/>
            <person name="Li X."/>
            <person name="Lu J."/>
            <person name="Miao H."/>
            <person name="Kang H."/>
            <person name="Xie B."/>
            <person name="Gu X."/>
            <person name="Wang X."/>
            <person name="Du Y."/>
            <person name="Jin W."/>
            <person name="Huang S."/>
        </authorList>
    </citation>
    <scope>NUCLEOTIDE SEQUENCE [LARGE SCALE GENOMIC DNA]</scope>
    <source>
        <strain evidence="5">cv. 9930</strain>
    </source>
</reference>
<dbReference type="AlphaFoldDB" id="A0A0A0KPI0"/>
<keyword evidence="2" id="KW-0646">Protease inhibitor</keyword>
<evidence type="ECO:0000256" key="2">
    <source>
        <dbReference type="ARBA" id="ARBA00022690"/>
    </source>
</evidence>
<sequence length="75" mass="8471">MAEEKIVFPSSGKSSWPELVFVKSSVAVHWIERDRPDVKPVVLLAGSPVTEDLRPNRVRIFVNMNDRVVEVPRTG</sequence>
<evidence type="ECO:0000256" key="3">
    <source>
        <dbReference type="ARBA" id="ARBA00022900"/>
    </source>
</evidence>
<reference evidence="4 5" key="4">
    <citation type="journal article" date="2011" name="BMC Genomics">
        <title>RNA-Seq improves annotation of protein-coding genes in the cucumber genome.</title>
        <authorList>
            <person name="Li Z."/>
            <person name="Zhang Z."/>
            <person name="Yan P."/>
            <person name="Huang S."/>
            <person name="Fei Z."/>
            <person name="Lin K."/>
        </authorList>
    </citation>
    <scope>NUCLEOTIDE SEQUENCE [LARGE SCALE GENOMIC DNA]</scope>
    <source>
        <strain evidence="5">cv. 9930</strain>
    </source>
</reference>
<organism evidence="4 5">
    <name type="scientific">Cucumis sativus</name>
    <name type="common">Cucumber</name>
    <dbReference type="NCBI Taxonomy" id="3659"/>
    <lineage>
        <taxon>Eukaryota</taxon>
        <taxon>Viridiplantae</taxon>
        <taxon>Streptophyta</taxon>
        <taxon>Embryophyta</taxon>
        <taxon>Tracheophyta</taxon>
        <taxon>Spermatophyta</taxon>
        <taxon>Magnoliopsida</taxon>
        <taxon>eudicotyledons</taxon>
        <taxon>Gunneridae</taxon>
        <taxon>Pentapetalae</taxon>
        <taxon>rosids</taxon>
        <taxon>fabids</taxon>
        <taxon>Cucurbitales</taxon>
        <taxon>Cucurbitaceae</taxon>
        <taxon>Benincaseae</taxon>
        <taxon>Cucumis</taxon>
    </lineage>
</organism>
<dbReference type="PRINTS" id="PR00292">
    <property type="entry name" value="POTATOINHBTR"/>
</dbReference>
<dbReference type="OrthoDB" id="10013825at2759"/>
<gene>
    <name evidence="4" type="ORF">Csa_5G027950</name>
</gene>
<dbReference type="KEGG" id="csv:105435401"/>
<reference evidence="4 5" key="3">
    <citation type="journal article" date="2010" name="BMC Genomics">
        <title>Transcriptome sequencing and comparative analysis of cucumber flowers with different sex types.</title>
        <authorList>
            <person name="Guo S."/>
            <person name="Zheng Y."/>
            <person name="Joung J.G."/>
            <person name="Liu S."/>
            <person name="Zhang Z."/>
            <person name="Crasta O.R."/>
            <person name="Sobral B.W."/>
            <person name="Xu Y."/>
            <person name="Huang S."/>
            <person name="Fei Z."/>
        </authorList>
    </citation>
    <scope>NUCLEOTIDE SEQUENCE [LARGE SCALE GENOMIC DNA]</scope>
    <source>
        <strain evidence="5">cv. 9930</strain>
    </source>
</reference>
<accession>A0A0A0KPI0</accession>
<evidence type="ECO:0000256" key="1">
    <source>
        <dbReference type="ARBA" id="ARBA00008210"/>
    </source>
</evidence>
<proteinExistence type="inferred from homology"/>
<keyword evidence="3" id="KW-0722">Serine protease inhibitor</keyword>
<keyword evidence="5" id="KW-1185">Reference proteome</keyword>
<name>A0A0A0KPI0_CUCSA</name>
<dbReference type="PANTHER" id="PTHR33091:SF53">
    <property type="entry name" value="OS08G0441300 PROTEIN"/>
    <property type="match status" value="1"/>
</dbReference>
<dbReference type="PANTHER" id="PTHR33091">
    <property type="entry name" value="PROTEIN, PUTATIVE, EXPRESSED-RELATED"/>
    <property type="match status" value="1"/>
</dbReference>